<dbReference type="AlphaFoldDB" id="A0A0N5BZW6"/>
<dbReference type="Proteomes" id="UP000046392">
    <property type="component" value="Unplaced"/>
</dbReference>
<accession>A0A0N5BZW6</accession>
<dbReference type="WBParaSite" id="SPAL_0001130400.1">
    <property type="protein sequence ID" value="SPAL_0001130400.1"/>
    <property type="gene ID" value="SPAL_0001130400"/>
</dbReference>
<name>A0A0N5BZW6_STREA</name>
<proteinExistence type="predicted"/>
<reference evidence="2" key="1">
    <citation type="submission" date="2017-02" db="UniProtKB">
        <authorList>
            <consortium name="WormBaseParasite"/>
        </authorList>
    </citation>
    <scope>IDENTIFICATION</scope>
</reference>
<evidence type="ECO:0000313" key="1">
    <source>
        <dbReference type="Proteomes" id="UP000046392"/>
    </source>
</evidence>
<protein>
    <submittedName>
        <fullName evidence="2">MADF domain-containing protein</fullName>
    </submittedName>
</protein>
<organism evidence="1 2">
    <name type="scientific">Strongyloides papillosus</name>
    <name type="common">Intestinal threadworm</name>
    <dbReference type="NCBI Taxonomy" id="174720"/>
    <lineage>
        <taxon>Eukaryota</taxon>
        <taxon>Metazoa</taxon>
        <taxon>Ecdysozoa</taxon>
        <taxon>Nematoda</taxon>
        <taxon>Chromadorea</taxon>
        <taxon>Rhabditida</taxon>
        <taxon>Tylenchina</taxon>
        <taxon>Panagrolaimomorpha</taxon>
        <taxon>Strongyloidoidea</taxon>
        <taxon>Strongyloididae</taxon>
        <taxon>Strongyloides</taxon>
    </lineage>
</organism>
<sequence length="189" mass="22349">MFAGKKVTKNMEPNKVTEMPSDGKLKSFVGYIGNLSDKNSKVIEEQLNNKQNDRDIFKRNKVNELMKNHALNSVSKYRPRIFGSFSRETYIRKCLQMKREMHMEYITQKSNNPNTDPILWDKIKGEYSKKMNLLKKRYDSVPTDYQETPRKRPRSQGLSKRMNCIFSRKNNVFNSSMDVDDYNSFMDCK</sequence>
<keyword evidence="1" id="KW-1185">Reference proteome</keyword>
<evidence type="ECO:0000313" key="2">
    <source>
        <dbReference type="WBParaSite" id="SPAL_0001130400.1"/>
    </source>
</evidence>